<organism evidence="2 3">
    <name type="scientific">Fomitopsis schrenkii</name>
    <name type="common">Brown rot fungus</name>
    <dbReference type="NCBI Taxonomy" id="2126942"/>
    <lineage>
        <taxon>Eukaryota</taxon>
        <taxon>Fungi</taxon>
        <taxon>Dikarya</taxon>
        <taxon>Basidiomycota</taxon>
        <taxon>Agaricomycotina</taxon>
        <taxon>Agaricomycetes</taxon>
        <taxon>Polyporales</taxon>
        <taxon>Fomitopsis</taxon>
    </lineage>
</organism>
<evidence type="ECO:0000259" key="1">
    <source>
        <dbReference type="Pfam" id="PF03992"/>
    </source>
</evidence>
<dbReference type="PANTHER" id="PTHR40624:SF1">
    <property type="entry name" value="BIOSYNTHESIS MONOOXYGENASE, PUTATIVE (AFU_ORTHOLOGUE AFUA_1G12025)-RELATED"/>
    <property type="match status" value="1"/>
</dbReference>
<dbReference type="eggNOG" id="ENOG502RCNV">
    <property type="taxonomic scope" value="Eukaryota"/>
</dbReference>
<dbReference type="EMBL" id="KE504310">
    <property type="protein sequence ID" value="EPS92994.1"/>
    <property type="molecule type" value="Genomic_DNA"/>
</dbReference>
<feature type="domain" description="ABM" evidence="1">
    <location>
        <begin position="13"/>
        <end position="82"/>
    </location>
</feature>
<gene>
    <name evidence="2" type="ORF">FOMPIDRAFT_92001</name>
</gene>
<protein>
    <recommendedName>
        <fullName evidence="1">ABM domain-containing protein</fullName>
    </recommendedName>
</protein>
<dbReference type="InterPro" id="IPR011008">
    <property type="entry name" value="Dimeric_a/b-barrel"/>
</dbReference>
<dbReference type="Gene3D" id="3.30.70.100">
    <property type="match status" value="1"/>
</dbReference>
<dbReference type="PANTHER" id="PTHR40624">
    <property type="entry name" value="BIOSYNTHESIS MONOOXYGENASE, PUTATIVE (AFU_ORTHOLOGUE AFUA_1G12025)-RELATED"/>
    <property type="match status" value="1"/>
</dbReference>
<keyword evidence="3" id="KW-1185">Reference proteome</keyword>
<dbReference type="InterPro" id="IPR007138">
    <property type="entry name" value="ABM_dom"/>
</dbReference>
<dbReference type="Proteomes" id="UP000015241">
    <property type="component" value="Unassembled WGS sequence"/>
</dbReference>
<dbReference type="HOGENOM" id="CLU_131496_10_1_1"/>
<reference evidence="2 3" key="1">
    <citation type="journal article" date="2012" name="Science">
        <title>The Paleozoic origin of enzymatic lignin decomposition reconstructed from 31 fungal genomes.</title>
        <authorList>
            <person name="Floudas D."/>
            <person name="Binder M."/>
            <person name="Riley R."/>
            <person name="Barry K."/>
            <person name="Blanchette R.A."/>
            <person name="Henrissat B."/>
            <person name="Martinez A.T."/>
            <person name="Otillar R."/>
            <person name="Spatafora J.W."/>
            <person name="Yadav J.S."/>
            <person name="Aerts A."/>
            <person name="Benoit I."/>
            <person name="Boyd A."/>
            <person name="Carlson A."/>
            <person name="Copeland A."/>
            <person name="Coutinho P.M."/>
            <person name="de Vries R.P."/>
            <person name="Ferreira P."/>
            <person name="Findley K."/>
            <person name="Foster B."/>
            <person name="Gaskell J."/>
            <person name="Glotzer D."/>
            <person name="Gorecki P."/>
            <person name="Heitman J."/>
            <person name="Hesse C."/>
            <person name="Hori C."/>
            <person name="Igarashi K."/>
            <person name="Jurgens J.A."/>
            <person name="Kallen N."/>
            <person name="Kersten P."/>
            <person name="Kohler A."/>
            <person name="Kuees U."/>
            <person name="Kumar T.K.A."/>
            <person name="Kuo A."/>
            <person name="LaButti K."/>
            <person name="Larrondo L.F."/>
            <person name="Lindquist E."/>
            <person name="Ling A."/>
            <person name="Lombard V."/>
            <person name="Lucas S."/>
            <person name="Lundell T."/>
            <person name="Martin R."/>
            <person name="McLaughlin D.J."/>
            <person name="Morgenstern I."/>
            <person name="Morin E."/>
            <person name="Murat C."/>
            <person name="Nagy L.G."/>
            <person name="Nolan M."/>
            <person name="Ohm R.A."/>
            <person name="Patyshakuliyeva A."/>
            <person name="Rokas A."/>
            <person name="Ruiz-Duenas F.J."/>
            <person name="Sabat G."/>
            <person name="Salamov A."/>
            <person name="Samejima M."/>
            <person name="Schmutz J."/>
            <person name="Slot J.C."/>
            <person name="St John F."/>
            <person name="Stenlid J."/>
            <person name="Sun H."/>
            <person name="Sun S."/>
            <person name="Syed K."/>
            <person name="Tsang A."/>
            <person name="Wiebenga A."/>
            <person name="Young D."/>
            <person name="Pisabarro A."/>
            <person name="Eastwood D.C."/>
            <person name="Martin F."/>
            <person name="Cullen D."/>
            <person name="Grigoriev I.V."/>
            <person name="Hibbett D.S."/>
        </authorList>
    </citation>
    <scope>NUCLEOTIDE SEQUENCE</scope>
    <source>
        <strain evidence="3">FP-58527</strain>
    </source>
</reference>
<dbReference type="OrthoDB" id="10011777at2759"/>
<sequence>MSTTFAHIKGELVITAQLVGKPGTGDELVKWADKLKEHATVNEPGTLEYTFGRAEDTLVVWERYANADALKQHMSSDIMKAFGATDLLADAPKPLFYGNIHADQNTV</sequence>
<name>S8F1V6_FOMSC</name>
<evidence type="ECO:0000313" key="2">
    <source>
        <dbReference type="EMBL" id="EPS92994.1"/>
    </source>
</evidence>
<dbReference type="AlphaFoldDB" id="S8F1V6"/>
<dbReference type="Pfam" id="PF03992">
    <property type="entry name" value="ABM"/>
    <property type="match status" value="1"/>
</dbReference>
<dbReference type="STRING" id="743788.S8F1V6"/>
<evidence type="ECO:0000313" key="3">
    <source>
        <dbReference type="Proteomes" id="UP000015241"/>
    </source>
</evidence>
<dbReference type="InParanoid" id="S8F1V6"/>
<proteinExistence type="predicted"/>
<accession>S8F1V6</accession>
<dbReference type="SUPFAM" id="SSF54909">
    <property type="entry name" value="Dimeric alpha+beta barrel"/>
    <property type="match status" value="1"/>
</dbReference>